<proteinExistence type="predicted"/>
<evidence type="ECO:0000256" key="1">
    <source>
        <dbReference type="SAM" id="Phobius"/>
    </source>
</evidence>
<keyword evidence="3" id="KW-1185">Reference proteome</keyword>
<keyword evidence="1" id="KW-0812">Transmembrane</keyword>
<dbReference type="EMBL" id="CM001022">
    <property type="protein sequence ID" value="EFQ24491.1"/>
    <property type="molecule type" value="Genomic_DNA"/>
</dbReference>
<feature type="transmembrane region" description="Helical" evidence="1">
    <location>
        <begin position="75"/>
        <end position="101"/>
    </location>
</feature>
<keyword evidence="1" id="KW-0472">Membrane</keyword>
<feature type="transmembrane region" description="Helical" evidence="1">
    <location>
        <begin position="113"/>
        <end position="129"/>
    </location>
</feature>
<gene>
    <name evidence="2" type="ORF">Apau_2080</name>
</gene>
<protein>
    <submittedName>
        <fullName evidence="2">Uncharacterized protein</fullName>
    </submittedName>
</protein>
<feature type="transmembrane region" description="Helical" evidence="1">
    <location>
        <begin position="36"/>
        <end position="55"/>
    </location>
</feature>
<feature type="transmembrane region" description="Helical" evidence="1">
    <location>
        <begin position="6"/>
        <end position="24"/>
    </location>
</feature>
<dbReference type="Proteomes" id="UP000005096">
    <property type="component" value="Chromosome"/>
</dbReference>
<evidence type="ECO:0000313" key="3">
    <source>
        <dbReference type="Proteomes" id="UP000005096"/>
    </source>
</evidence>
<dbReference type="PaxDb" id="584708-Apau_2080"/>
<dbReference type="HOGENOM" id="CLU_1412575_0_0_0"/>
<name>E3CY04_9BACT</name>
<keyword evidence="1" id="KW-1133">Transmembrane helix</keyword>
<evidence type="ECO:0000313" key="2">
    <source>
        <dbReference type="EMBL" id="EFQ24491.1"/>
    </source>
</evidence>
<sequence>MLDYKTSQSVFCLFYYLFKGFPWLGNYENLELIKCYGMAMFLIFLVLNSALDLINAHNAKVESVSFYKMDCFVSYIPLMIWVPVTAFFYELVFLVLLFPVVSRGLRRESRIQVLSYVYIAFGILMTQFQSTSMDLFLQEIIPKWQNLPYVLQILGVLVINISFLVLKFDILFLSIRRRQKSRVALLEESNPV</sequence>
<accession>E3CY04</accession>
<feature type="transmembrane region" description="Helical" evidence="1">
    <location>
        <begin position="149"/>
        <end position="172"/>
    </location>
</feature>
<organism evidence="2 3">
    <name type="scientific">Aminomonas paucivorans DSM 12260</name>
    <dbReference type="NCBI Taxonomy" id="584708"/>
    <lineage>
        <taxon>Bacteria</taxon>
        <taxon>Thermotogati</taxon>
        <taxon>Synergistota</taxon>
        <taxon>Synergistia</taxon>
        <taxon>Synergistales</taxon>
        <taxon>Synergistaceae</taxon>
        <taxon>Aminomonas</taxon>
    </lineage>
</organism>
<dbReference type="AlphaFoldDB" id="E3CY04"/>
<reference evidence="2 3" key="1">
    <citation type="journal article" date="2010" name="Stand. Genomic Sci.">
        <title>Non-contiguous finished genome sequence of Aminomonas paucivorans type strain (GLU-3).</title>
        <authorList>
            <person name="Pitluck S."/>
            <person name="Yasawong M."/>
            <person name="Held B."/>
            <person name="Lapidus A."/>
            <person name="Nolan M."/>
            <person name="Copeland A."/>
            <person name="Lucas S."/>
            <person name="Del Rio T.G."/>
            <person name="Tice H."/>
            <person name="Cheng J.F."/>
            <person name="Chertkov O."/>
            <person name="Goodwin L."/>
            <person name="Tapia R."/>
            <person name="Han C."/>
            <person name="Liolios K."/>
            <person name="Ivanova N."/>
            <person name="Mavromatis K."/>
            <person name="Ovchinnikova G."/>
            <person name="Pati A."/>
            <person name="Chen A."/>
            <person name="Palaniappan K."/>
            <person name="Land M."/>
            <person name="Hauser L."/>
            <person name="Chang Y.J."/>
            <person name="Jeffries C.D."/>
            <person name="Pukall R."/>
            <person name="Spring S."/>
            <person name="Rohde M."/>
            <person name="Sikorski J."/>
            <person name="Goker M."/>
            <person name="Woyke T."/>
            <person name="Bristow J."/>
            <person name="Eisen J.A."/>
            <person name="Markowitz V."/>
            <person name="Hugenholtz P."/>
            <person name="Kyrpides N.C."/>
            <person name="Klenk H.P."/>
        </authorList>
    </citation>
    <scope>NUCLEOTIDE SEQUENCE [LARGE SCALE GENOMIC DNA]</scope>
    <source>
        <strain evidence="2 3">DSM 12260</strain>
    </source>
</reference>